<feature type="domain" description="C-type lectin" evidence="3">
    <location>
        <begin position="26"/>
        <end position="148"/>
    </location>
</feature>
<keyword evidence="1" id="KW-1015">Disulfide bond</keyword>
<dbReference type="InterPro" id="IPR016186">
    <property type="entry name" value="C-type_lectin-like/link_sf"/>
</dbReference>
<dbReference type="OrthoDB" id="6081947at2759"/>
<dbReference type="EMBL" id="CACVKT020001354">
    <property type="protein sequence ID" value="CAC5367186.1"/>
    <property type="molecule type" value="Genomic_DNA"/>
</dbReference>
<name>A0A6J8AGD5_MYTCO</name>
<evidence type="ECO:0000256" key="2">
    <source>
        <dbReference type="SAM" id="SignalP"/>
    </source>
</evidence>
<dbReference type="PROSITE" id="PS50041">
    <property type="entry name" value="C_TYPE_LECTIN_2"/>
    <property type="match status" value="1"/>
</dbReference>
<dbReference type="InterPro" id="IPR001304">
    <property type="entry name" value="C-type_lectin-like"/>
</dbReference>
<dbReference type="SMART" id="SM00034">
    <property type="entry name" value="CLECT"/>
    <property type="match status" value="1"/>
</dbReference>
<evidence type="ECO:0000313" key="5">
    <source>
        <dbReference type="Proteomes" id="UP000507470"/>
    </source>
</evidence>
<evidence type="ECO:0000259" key="3">
    <source>
        <dbReference type="PROSITE" id="PS50041"/>
    </source>
</evidence>
<accession>A0A6J8AGD5</accession>
<dbReference type="Pfam" id="PF00059">
    <property type="entry name" value="Lectin_C"/>
    <property type="match status" value="1"/>
</dbReference>
<dbReference type="InterPro" id="IPR050111">
    <property type="entry name" value="C-type_lectin/snaclec_domain"/>
</dbReference>
<evidence type="ECO:0000256" key="1">
    <source>
        <dbReference type="ARBA" id="ARBA00023157"/>
    </source>
</evidence>
<dbReference type="Gene3D" id="3.10.100.10">
    <property type="entry name" value="Mannose-Binding Protein A, subunit A"/>
    <property type="match status" value="1"/>
</dbReference>
<evidence type="ECO:0000313" key="4">
    <source>
        <dbReference type="EMBL" id="CAC5367186.1"/>
    </source>
</evidence>
<keyword evidence="5" id="KW-1185">Reference proteome</keyword>
<sequence length="151" mass="17285">MYKIFLVLSILTTVAEARCHTDWVVWRNTCFLFSTVQETWINAELHCRALHAALLEISDAETNTFVKDHLKSRDGVTNTVYFIGATDIAKEGDWEWNGSKTLLDFTDWGSGQPDHLNHTENCLALQGHTGGFQWHDYPCQGRHRFICAAER</sequence>
<organism evidence="4 5">
    <name type="scientific">Mytilus coruscus</name>
    <name type="common">Sea mussel</name>
    <dbReference type="NCBI Taxonomy" id="42192"/>
    <lineage>
        <taxon>Eukaryota</taxon>
        <taxon>Metazoa</taxon>
        <taxon>Spiralia</taxon>
        <taxon>Lophotrochozoa</taxon>
        <taxon>Mollusca</taxon>
        <taxon>Bivalvia</taxon>
        <taxon>Autobranchia</taxon>
        <taxon>Pteriomorphia</taxon>
        <taxon>Mytilida</taxon>
        <taxon>Mytiloidea</taxon>
        <taxon>Mytilidae</taxon>
        <taxon>Mytilinae</taxon>
        <taxon>Mytilus</taxon>
    </lineage>
</organism>
<dbReference type="CDD" id="cd00037">
    <property type="entry name" value="CLECT"/>
    <property type="match status" value="1"/>
</dbReference>
<proteinExistence type="predicted"/>
<feature type="chain" id="PRO_5026944834" description="C-type lectin domain-containing protein" evidence="2">
    <location>
        <begin position="18"/>
        <end position="151"/>
    </location>
</feature>
<dbReference type="PANTHER" id="PTHR22803">
    <property type="entry name" value="MANNOSE, PHOSPHOLIPASE, LECTIN RECEPTOR RELATED"/>
    <property type="match status" value="1"/>
</dbReference>
<protein>
    <recommendedName>
        <fullName evidence="3">C-type lectin domain-containing protein</fullName>
    </recommendedName>
</protein>
<dbReference type="Proteomes" id="UP000507470">
    <property type="component" value="Unassembled WGS sequence"/>
</dbReference>
<dbReference type="SUPFAM" id="SSF56436">
    <property type="entry name" value="C-type lectin-like"/>
    <property type="match status" value="1"/>
</dbReference>
<feature type="signal peptide" evidence="2">
    <location>
        <begin position="1"/>
        <end position="17"/>
    </location>
</feature>
<dbReference type="PROSITE" id="PS00615">
    <property type="entry name" value="C_TYPE_LECTIN_1"/>
    <property type="match status" value="1"/>
</dbReference>
<gene>
    <name evidence="4" type="ORF">MCOR_7201</name>
</gene>
<keyword evidence="2" id="KW-0732">Signal</keyword>
<reference evidence="4 5" key="1">
    <citation type="submission" date="2020-06" db="EMBL/GenBank/DDBJ databases">
        <authorList>
            <person name="Li R."/>
            <person name="Bekaert M."/>
        </authorList>
    </citation>
    <scope>NUCLEOTIDE SEQUENCE [LARGE SCALE GENOMIC DNA]</scope>
    <source>
        <strain evidence="5">wild</strain>
    </source>
</reference>
<dbReference type="InterPro" id="IPR018378">
    <property type="entry name" value="C-type_lectin_CS"/>
</dbReference>
<dbReference type="AlphaFoldDB" id="A0A6J8AGD5"/>
<dbReference type="InterPro" id="IPR016187">
    <property type="entry name" value="CTDL_fold"/>
</dbReference>